<dbReference type="InterPro" id="IPR026838">
    <property type="entry name" value="YheC/D"/>
</dbReference>
<proteinExistence type="predicted"/>
<organism evidence="1 2">
    <name type="scientific">Motilimonas cestriensis</name>
    <dbReference type="NCBI Taxonomy" id="2742685"/>
    <lineage>
        <taxon>Bacteria</taxon>
        <taxon>Pseudomonadati</taxon>
        <taxon>Pseudomonadota</taxon>
        <taxon>Gammaproteobacteria</taxon>
        <taxon>Alteromonadales</taxon>
        <taxon>Alteromonadales genera incertae sedis</taxon>
        <taxon>Motilimonas</taxon>
    </lineage>
</organism>
<evidence type="ECO:0000313" key="2">
    <source>
        <dbReference type="Proteomes" id="UP001201273"/>
    </source>
</evidence>
<evidence type="ECO:0000313" key="1">
    <source>
        <dbReference type="EMBL" id="MCE2595934.1"/>
    </source>
</evidence>
<comment type="caution">
    <text evidence="1">The sequence shown here is derived from an EMBL/GenBank/DDBJ whole genome shotgun (WGS) entry which is preliminary data.</text>
</comment>
<dbReference type="InterPro" id="IPR047778">
    <property type="entry name" value="STM4014-like"/>
</dbReference>
<name>A0ABS8WA79_9GAMM</name>
<protein>
    <submittedName>
        <fullName evidence="1">STM4014 family protein</fullName>
    </submittedName>
</protein>
<dbReference type="Pfam" id="PF14398">
    <property type="entry name" value="ATPgrasp_YheCD"/>
    <property type="match status" value="1"/>
</dbReference>
<reference evidence="1 2" key="1">
    <citation type="journal article" date="2022" name="Environ. Microbiol. Rep.">
        <title>Eco-phylogenetic analyses reveal divergent evolution of vitamin B12 metabolism in the marine bacterial family 'Psychromonadaceae'.</title>
        <authorList>
            <person name="Jin X."/>
            <person name="Yang Y."/>
            <person name="Cao H."/>
            <person name="Gao B."/>
            <person name="Zhao Z."/>
        </authorList>
    </citation>
    <scope>NUCLEOTIDE SEQUENCE [LARGE SCALE GENOMIC DNA]</scope>
    <source>
        <strain evidence="1 2">MKS20</strain>
    </source>
</reference>
<keyword evidence="2" id="KW-1185">Reference proteome</keyword>
<dbReference type="EMBL" id="JAIMJA010000014">
    <property type="protein sequence ID" value="MCE2595934.1"/>
    <property type="molecule type" value="Genomic_DNA"/>
</dbReference>
<gene>
    <name evidence="1" type="ORF">K6Y31_14060</name>
</gene>
<accession>A0ABS8WA79</accession>
<dbReference type="Proteomes" id="UP001201273">
    <property type="component" value="Unassembled WGS sequence"/>
</dbReference>
<sequence>MSTAKPLWILICNPENRRQHLFQQALPNDADYLLLSYLELLQTPHLPLFLSQRLRSFLGRPWLVKIDSAGENFAVEKAFLQRINPNQFAQLANDKGRFHHVDKWFLGFKSLLTEVAHAIEQIADDVNSRLQYLNSPRAILAMADKWECQQYLRQHQVPTPLLFEPINNLPELVQQMRQRRCYQVFVKSRYGSSASGVMALRLNPKTGDLIAKTSLERVVDGVHSHFYNSLKVKTYREPEQIAELLQQIVLQQAYVEAWVPKPQINGRQFDLRILLLNGKAGHYVTRTSLTPMTNLHLGNQRGDILAHHDGERMLQQAFAVAEQAASIFPEAGCIGADVICGKLKARVVELNGFGDLLPRVSYQGLSSYQAQVKAMQCY</sequence>
<dbReference type="PANTHER" id="PTHR21621">
    <property type="entry name" value="RIBOSOMAL PROTEIN S6 MODIFICATION PROTEIN"/>
    <property type="match status" value="1"/>
</dbReference>
<dbReference type="RefSeq" id="WP_233053597.1">
    <property type="nucleotide sequence ID" value="NZ_JAIMJA010000014.1"/>
</dbReference>
<dbReference type="NCBIfam" id="NF038074">
    <property type="entry name" value="fam_STM4014"/>
    <property type="match status" value="1"/>
</dbReference>
<dbReference type="SUPFAM" id="SSF56059">
    <property type="entry name" value="Glutathione synthetase ATP-binding domain-like"/>
    <property type="match status" value="1"/>
</dbReference>
<dbReference type="PANTHER" id="PTHR21621:SF0">
    <property type="entry name" value="BETA-CITRYLGLUTAMATE SYNTHASE B-RELATED"/>
    <property type="match status" value="1"/>
</dbReference>